<gene>
    <name evidence="1" type="ORF">ERS852540_00296</name>
</gene>
<proteinExistence type="predicted"/>
<dbReference type="Proteomes" id="UP000095662">
    <property type="component" value="Unassembled WGS sequence"/>
</dbReference>
<protein>
    <recommendedName>
        <fullName evidence="3">FlgN protein</fullName>
    </recommendedName>
</protein>
<sequence>MKKADAQTLLTLMDELTELMTEYDRRTDRMVTNDLEVIQQVLLSRNELMDKMRQVKQSIMDTANAQVPAERELIRDILNNKPVTENLSYELRQLQSKMRHLHDIKSGIDEKDKKVTAVVRQSYEDVKAELESLKVDKKKIDYYSSVKLGGKGRTFNTNS</sequence>
<name>A0A174ZC81_9FIRM</name>
<dbReference type="EMBL" id="CZBY01000002">
    <property type="protein sequence ID" value="CUQ81591.1"/>
    <property type="molecule type" value="Genomic_DNA"/>
</dbReference>
<evidence type="ECO:0000313" key="2">
    <source>
        <dbReference type="Proteomes" id="UP000095662"/>
    </source>
</evidence>
<dbReference type="STRING" id="39492.ERS852540_00296"/>
<evidence type="ECO:0000313" key="1">
    <source>
        <dbReference type="EMBL" id="CUQ81591.1"/>
    </source>
</evidence>
<dbReference type="AlphaFoldDB" id="A0A174ZC81"/>
<reference evidence="1 2" key="1">
    <citation type="submission" date="2015-09" db="EMBL/GenBank/DDBJ databases">
        <authorList>
            <consortium name="Pathogen Informatics"/>
        </authorList>
    </citation>
    <scope>NUCLEOTIDE SEQUENCE [LARGE SCALE GENOMIC DNA]</scope>
    <source>
        <strain evidence="1 2">2789STDY5834928</strain>
    </source>
</reference>
<evidence type="ECO:0008006" key="3">
    <source>
        <dbReference type="Google" id="ProtNLM"/>
    </source>
</evidence>
<accession>A0A174ZC81</accession>
<organism evidence="1 2">
    <name type="scientific">[Eubacterium] siraeum</name>
    <dbReference type="NCBI Taxonomy" id="39492"/>
    <lineage>
        <taxon>Bacteria</taxon>
        <taxon>Bacillati</taxon>
        <taxon>Bacillota</taxon>
        <taxon>Clostridia</taxon>
        <taxon>Eubacteriales</taxon>
        <taxon>Oscillospiraceae</taxon>
        <taxon>Oscillospiraceae incertae sedis</taxon>
    </lineage>
</organism>